<dbReference type="GO" id="GO:0007155">
    <property type="term" value="P:cell adhesion"/>
    <property type="evidence" value="ECO:0007669"/>
    <property type="project" value="InterPro"/>
</dbReference>
<accession>A0A7H9SGR1</accession>
<gene>
    <name evidence="3" type="ORF">HVY77_28200</name>
</gene>
<evidence type="ECO:0000313" key="3">
    <source>
        <dbReference type="EMBL" id="QMF70681.1"/>
    </source>
</evidence>
<dbReference type="Proteomes" id="UP000512322">
    <property type="component" value="Plasmid pRHB30-C10_5"/>
</dbReference>
<feature type="domain" description="PapG chaperone-binding" evidence="2">
    <location>
        <begin position="235"/>
        <end position="342"/>
    </location>
</feature>
<sequence length="346" mass="38214">MRFFTFFMLMLLKLTSHSHASVTYNQEAFTWGAGDTHDVGELNYDGNATSQILVNVNNINPGTLFVKQSVCHYPDYNLDTYKEGKDHYIFIPKSVTTYSGKNISIDIHQMPTGYSIVANTAQQYVLYNKGADEYIKHTRKCKKVGESQVFDSSWTSPFVLRLNTENISIGEHSGNILMNIARAEYYARTSAQPLFRWNTNEIQSFVANDNSVRLPFKIRIQNKCTITPSEINFAHGGNSIVSADGHMTSKNIMVNCVNSGNISLSISLKAITPPTQSYSDGVGVGLGNGWDSILKIDSSNISTTNPTTKITIPANSSFNVQSILKKTNNSQAGSLNGSAVMEVFIQ</sequence>
<organism evidence="3 4">
    <name type="scientific">Escherichia coli</name>
    <dbReference type="NCBI Taxonomy" id="562"/>
    <lineage>
        <taxon>Bacteria</taxon>
        <taxon>Pseudomonadati</taxon>
        <taxon>Pseudomonadota</taxon>
        <taxon>Gammaproteobacteria</taxon>
        <taxon>Enterobacterales</taxon>
        <taxon>Enterobacteriaceae</taxon>
        <taxon>Escherichia</taxon>
    </lineage>
</organism>
<dbReference type="Gene3D" id="2.60.40.1090">
    <property type="entry name" value="Fimbrial-type adhesion domain"/>
    <property type="match status" value="1"/>
</dbReference>
<keyword evidence="3" id="KW-0614">Plasmid</keyword>
<evidence type="ECO:0000259" key="2">
    <source>
        <dbReference type="Pfam" id="PF03628"/>
    </source>
</evidence>
<feature type="chain" id="PRO_5028894557" evidence="1">
    <location>
        <begin position="21"/>
        <end position="346"/>
    </location>
</feature>
<name>A0A7H9SGR1_ECOLX</name>
<evidence type="ECO:0000313" key="4">
    <source>
        <dbReference type="Proteomes" id="UP000512322"/>
    </source>
</evidence>
<dbReference type="Pfam" id="PF03628">
    <property type="entry name" value="PapG_C"/>
    <property type="match status" value="1"/>
</dbReference>
<dbReference type="InterPro" id="IPR036937">
    <property type="entry name" value="Adhesion_dom_fimbrial_sf"/>
</dbReference>
<keyword evidence="1" id="KW-0732">Signal</keyword>
<proteinExistence type="predicted"/>
<protein>
    <submittedName>
        <fullName evidence="3">PapG chaperone-binding domain protein</fullName>
    </submittedName>
</protein>
<geneLocation type="plasmid" evidence="4">
    <name>prhb30-c10_5</name>
</geneLocation>
<dbReference type="GO" id="GO:0009289">
    <property type="term" value="C:pilus"/>
    <property type="evidence" value="ECO:0007669"/>
    <property type="project" value="InterPro"/>
</dbReference>
<dbReference type="InterPro" id="IPR005309">
    <property type="entry name" value="PapG_chaper-bd_C"/>
</dbReference>
<dbReference type="EMBL" id="CP057297">
    <property type="protein sequence ID" value="QMF70681.1"/>
    <property type="molecule type" value="Genomic_DNA"/>
</dbReference>
<feature type="signal peptide" evidence="1">
    <location>
        <begin position="1"/>
        <end position="20"/>
    </location>
</feature>
<evidence type="ECO:0000256" key="1">
    <source>
        <dbReference type="SAM" id="SignalP"/>
    </source>
</evidence>
<dbReference type="AlphaFoldDB" id="A0A7H9SGR1"/>
<reference evidence="3 4" key="1">
    <citation type="submission" date="2020-06" db="EMBL/GenBank/DDBJ databases">
        <title>REHAB project genomes.</title>
        <authorList>
            <person name="Shaw L.P."/>
        </authorList>
    </citation>
    <scope>NUCLEOTIDE SEQUENCE [LARGE SCALE GENOMIC DNA]</scope>
    <source>
        <strain evidence="3 4">RHB30-C10</strain>
        <plasmid evidence="4">prhb30-c10_5</plasmid>
    </source>
</reference>